<keyword evidence="4" id="KW-1185">Reference proteome</keyword>
<evidence type="ECO:0000256" key="1">
    <source>
        <dbReference type="SAM" id="MobiDB-lite"/>
    </source>
</evidence>
<dbReference type="PROSITE" id="PS51257">
    <property type="entry name" value="PROKAR_LIPOPROTEIN"/>
    <property type="match status" value="1"/>
</dbReference>
<evidence type="ECO:0000313" key="3">
    <source>
        <dbReference type="EMBL" id="BAV91695.1"/>
    </source>
</evidence>
<dbReference type="RefSeq" id="WP_096399240.1">
    <property type="nucleotide sequence ID" value="NZ_AP017368.1"/>
</dbReference>
<feature type="chain" id="PRO_5009618561" description="Lipoprotein" evidence="2">
    <location>
        <begin position="18"/>
        <end position="238"/>
    </location>
</feature>
<dbReference type="KEGG" id="dtr:RSDT_0183"/>
<sequence>MLIYRLCVLFCLGALLAGCGAKPVVVIEKEQFAQMARRMPKELQVRRLLNSDNAYTPALSLAGFRNYGDTLFHRLSPSFMFGDSGHVYLGDTFAATLQPESRVKHRPNGFSINHPTQKLDLNMVAIVDWNSDGETEWLISCLVEPKTGGGRSRNYYVLVPPPRNDTEQLKGTAAAVYECFGLACNLYVRDSRVISRTADDTLIAPTEVQDFMPGLQPVTTPPSGTPGKKQSAMEERSL</sequence>
<name>A0A1J1DPD1_9BACT</name>
<evidence type="ECO:0008006" key="5">
    <source>
        <dbReference type="Google" id="ProtNLM"/>
    </source>
</evidence>
<dbReference type="Proteomes" id="UP000242645">
    <property type="component" value="Chromosome"/>
</dbReference>
<feature type="region of interest" description="Disordered" evidence="1">
    <location>
        <begin position="213"/>
        <end position="238"/>
    </location>
</feature>
<gene>
    <name evidence="3" type="ORF">RSDT_0183</name>
</gene>
<protein>
    <recommendedName>
        <fullName evidence="5">Lipoprotein</fullName>
    </recommendedName>
</protein>
<accession>A0A1J1DPD1</accession>
<organism evidence="3 4">
    <name type="scientific">Candidatus Desulfovibrio trichonymphae</name>
    <dbReference type="NCBI Taxonomy" id="1725232"/>
    <lineage>
        <taxon>Bacteria</taxon>
        <taxon>Pseudomonadati</taxon>
        <taxon>Thermodesulfobacteriota</taxon>
        <taxon>Desulfovibrionia</taxon>
        <taxon>Desulfovibrionales</taxon>
        <taxon>Desulfovibrionaceae</taxon>
        <taxon>Desulfovibrio</taxon>
    </lineage>
</organism>
<keyword evidence="2" id="KW-0732">Signal</keyword>
<proteinExistence type="predicted"/>
<dbReference type="AlphaFoldDB" id="A0A1J1DPD1"/>
<dbReference type="EMBL" id="AP017368">
    <property type="protein sequence ID" value="BAV91695.1"/>
    <property type="molecule type" value="Genomic_DNA"/>
</dbReference>
<reference evidence="3 4" key="1">
    <citation type="journal article" date="2017" name="ISME J.">
        <title>Genome of 'Ca. Desulfovibrio trichonymphae', an H2-oxidizing bacterium in a tripartite symbiotic system within a protist cell in the termite gut.</title>
        <authorList>
            <person name="Kuwahara H."/>
            <person name="Yuki M."/>
            <person name="Izawa K."/>
            <person name="Ohkuma M."/>
            <person name="Hongoh Y."/>
        </authorList>
    </citation>
    <scope>NUCLEOTIDE SEQUENCE [LARGE SCALE GENOMIC DNA]</scope>
    <source>
        <strain evidence="3 4">Rs-N31</strain>
    </source>
</reference>
<feature type="signal peptide" evidence="2">
    <location>
        <begin position="1"/>
        <end position="17"/>
    </location>
</feature>
<dbReference type="OrthoDB" id="5453046at2"/>
<evidence type="ECO:0000256" key="2">
    <source>
        <dbReference type="SAM" id="SignalP"/>
    </source>
</evidence>
<evidence type="ECO:0000313" key="4">
    <source>
        <dbReference type="Proteomes" id="UP000242645"/>
    </source>
</evidence>